<accession>A0A3G5A3Q5</accession>
<evidence type="ECO:0008006" key="2">
    <source>
        <dbReference type="Google" id="ProtNLM"/>
    </source>
</evidence>
<dbReference type="InterPro" id="IPR038763">
    <property type="entry name" value="DHH_sf"/>
</dbReference>
<protein>
    <recommendedName>
        <fullName evidence="2">DHH family phosphohydrolase</fullName>
    </recommendedName>
</protein>
<name>A0A3G5A3Q5_9VIRU</name>
<dbReference type="SUPFAM" id="SSF64182">
    <property type="entry name" value="DHH phosphoesterases"/>
    <property type="match status" value="1"/>
</dbReference>
<dbReference type="EMBL" id="MK072312">
    <property type="protein sequence ID" value="AYV81858.1"/>
    <property type="molecule type" value="Genomic_DNA"/>
</dbReference>
<proteinExistence type="predicted"/>
<evidence type="ECO:0000313" key="1">
    <source>
        <dbReference type="EMBL" id="AYV81858.1"/>
    </source>
</evidence>
<sequence length="392" mass="43605">MCYKLYRMLKSIDVFLFHGACLDGGVSSYLFQKYGGVAGVFKYIPPGQALINELLAGGVSKIALVDVALPSVKNVEILSKVALVVDHHLSSAQYVGLDSIGVIYKEDESTAGIIWSDILNFPQMPMILHAINKGDLGRLSKDTDPELFYIYIGLQSILELNRRETRNDWTRFPNVLGYLVENERDHIESIKQYGILKFLDEYGYVLSCLNEKNVGNLYFQDKVYRCIFISARSTVTSLVAGKTLSREVLDIAIMKSRGRFSLRALSDVKDVDLIANELDPLGGGHAAASSAEINVDTITNKNIFDHLILNRIKENTIGNPVVLTEVPNPAMIQPITAGNLTVIGTIATMIDSISTLENDVFRPLILRAREQDIKRYKPTKLKATSKVFQPMD</sequence>
<organism evidence="1">
    <name type="scientific">Harvfovirus sp</name>
    <dbReference type="NCBI Taxonomy" id="2487768"/>
    <lineage>
        <taxon>Viruses</taxon>
        <taxon>Varidnaviria</taxon>
        <taxon>Bamfordvirae</taxon>
        <taxon>Nucleocytoviricota</taxon>
        <taxon>Megaviricetes</taxon>
        <taxon>Imitervirales</taxon>
        <taxon>Mimiviridae</taxon>
        <taxon>Klosneuvirinae</taxon>
    </lineage>
</organism>
<gene>
    <name evidence="1" type="ORF">Harvfovirus70_4</name>
</gene>
<reference evidence="1" key="1">
    <citation type="submission" date="2018-10" db="EMBL/GenBank/DDBJ databases">
        <title>Hidden diversity of soil giant viruses.</title>
        <authorList>
            <person name="Schulz F."/>
            <person name="Alteio L."/>
            <person name="Goudeau D."/>
            <person name="Ryan E.M."/>
            <person name="Malmstrom R.R."/>
            <person name="Blanchard J."/>
            <person name="Woyke T."/>
        </authorList>
    </citation>
    <scope>NUCLEOTIDE SEQUENCE</scope>
    <source>
        <strain evidence="1">HAV1</strain>
    </source>
</reference>